<name>A0A8E7EHG3_9EURY</name>
<proteinExistence type="predicted"/>
<gene>
    <name evidence="1" type="ORF">KHC33_16970</name>
</gene>
<organism evidence="1 2">
    <name type="scientific">Methanospirillum purgamenti</name>
    <dbReference type="NCBI Taxonomy" id="2834276"/>
    <lineage>
        <taxon>Archaea</taxon>
        <taxon>Methanobacteriati</taxon>
        <taxon>Methanobacteriota</taxon>
        <taxon>Stenosarchaea group</taxon>
        <taxon>Methanomicrobia</taxon>
        <taxon>Methanomicrobiales</taxon>
        <taxon>Methanospirillaceae</taxon>
        <taxon>Methanospirillum</taxon>
    </lineage>
</organism>
<dbReference type="SUPFAM" id="SSF143870">
    <property type="entry name" value="PF0523-like"/>
    <property type="match status" value="1"/>
</dbReference>
<dbReference type="RefSeq" id="WP_214419765.1">
    <property type="nucleotide sequence ID" value="NZ_CP075546.1"/>
</dbReference>
<dbReference type="InterPro" id="IPR016799">
    <property type="entry name" value="UCP022062"/>
</dbReference>
<dbReference type="GeneID" id="65098912"/>
<reference evidence="1 2" key="1">
    <citation type="submission" date="2021-05" db="EMBL/GenBank/DDBJ databases">
        <title>A novel Methanospirillum isolate from a pyrite-forming mixed culture.</title>
        <authorList>
            <person name="Bunk B."/>
            <person name="Sproer C."/>
            <person name="Spring S."/>
            <person name="Pester M."/>
        </authorList>
    </citation>
    <scope>NUCLEOTIDE SEQUENCE [LARGE SCALE GENOMIC DNA]</scope>
    <source>
        <strain evidence="1 2">J.3.6.1-F.2.7.3</strain>
    </source>
</reference>
<dbReference type="Proteomes" id="UP000680656">
    <property type="component" value="Chromosome"/>
</dbReference>
<dbReference type="EMBL" id="CP075546">
    <property type="protein sequence ID" value="QVV88962.1"/>
    <property type="molecule type" value="Genomic_DNA"/>
</dbReference>
<dbReference type="KEGG" id="mrtj:KHC33_16970"/>
<dbReference type="AlphaFoldDB" id="A0A8E7EHG3"/>
<protein>
    <submittedName>
        <fullName evidence="1">KEOPS complex subunit Cgi121</fullName>
    </submittedName>
</protein>
<dbReference type="NCBIfam" id="NF011465">
    <property type="entry name" value="PRK14886.1-1"/>
    <property type="match status" value="1"/>
</dbReference>
<evidence type="ECO:0000313" key="1">
    <source>
        <dbReference type="EMBL" id="QVV88962.1"/>
    </source>
</evidence>
<accession>A0A8E7EHG3</accession>
<dbReference type="InterPro" id="IPR036504">
    <property type="entry name" value="CGI121/TPRKB_sf"/>
</dbReference>
<dbReference type="PIRSF" id="PIRSF022062">
    <property type="entry name" value="UCP022062"/>
    <property type="match status" value="1"/>
</dbReference>
<dbReference type="Gene3D" id="3.30.2380.10">
    <property type="entry name" value="CGI121/TPRKB"/>
    <property type="match status" value="1"/>
</dbReference>
<keyword evidence="2" id="KW-1185">Reference proteome</keyword>
<evidence type="ECO:0000313" key="2">
    <source>
        <dbReference type="Proteomes" id="UP000680656"/>
    </source>
</evidence>
<sequence length="178" mass="20571">MLNQKNRRSEDFCIIPVRITLNDRQEFLNHIRNLGDQYDVTIICLNRDMIAGYSHVKTAMIHALRSWKEEKNIARSLEMEVLLYVAGTRQTGQIAPFGPQIGENFYYLCITPAEKKIITALPDCIQEVDDKDWNIISEEKKKRLVQFFGITPEEITVTGEEQLVDLICERTALLAVNR</sequence>